<dbReference type="Proteomes" id="UP000000311">
    <property type="component" value="Unassembled WGS sequence"/>
</dbReference>
<protein>
    <submittedName>
        <fullName evidence="2">Uncharacterized protein</fullName>
    </submittedName>
</protein>
<keyword evidence="1" id="KW-0732">Signal</keyword>
<dbReference type="AlphaFoldDB" id="E1ZYF1"/>
<name>E1ZYF1_CAMFO</name>
<dbReference type="EMBL" id="GL435204">
    <property type="protein sequence ID" value="EFN73850.1"/>
    <property type="molecule type" value="Genomic_DNA"/>
</dbReference>
<reference evidence="2 3" key="1">
    <citation type="journal article" date="2010" name="Science">
        <title>Genomic comparison of the ants Camponotus floridanus and Harpegnathos saltator.</title>
        <authorList>
            <person name="Bonasio R."/>
            <person name="Zhang G."/>
            <person name="Ye C."/>
            <person name="Mutti N.S."/>
            <person name="Fang X."/>
            <person name="Qin N."/>
            <person name="Donahue G."/>
            <person name="Yang P."/>
            <person name="Li Q."/>
            <person name="Li C."/>
            <person name="Zhang P."/>
            <person name="Huang Z."/>
            <person name="Berger S.L."/>
            <person name="Reinberg D."/>
            <person name="Wang J."/>
            <person name="Liebig J."/>
        </authorList>
    </citation>
    <scope>NUCLEOTIDE SEQUENCE [LARGE SCALE GENOMIC DNA]</scope>
    <source>
        <strain evidence="3">C129</strain>
    </source>
</reference>
<dbReference type="STRING" id="104421.E1ZYF1"/>
<evidence type="ECO:0000313" key="3">
    <source>
        <dbReference type="Proteomes" id="UP000000311"/>
    </source>
</evidence>
<organism evidence="3">
    <name type="scientific">Camponotus floridanus</name>
    <name type="common">Florida carpenter ant</name>
    <dbReference type="NCBI Taxonomy" id="104421"/>
    <lineage>
        <taxon>Eukaryota</taxon>
        <taxon>Metazoa</taxon>
        <taxon>Ecdysozoa</taxon>
        <taxon>Arthropoda</taxon>
        <taxon>Hexapoda</taxon>
        <taxon>Insecta</taxon>
        <taxon>Pterygota</taxon>
        <taxon>Neoptera</taxon>
        <taxon>Endopterygota</taxon>
        <taxon>Hymenoptera</taxon>
        <taxon>Apocrita</taxon>
        <taxon>Aculeata</taxon>
        <taxon>Formicoidea</taxon>
        <taxon>Formicidae</taxon>
        <taxon>Formicinae</taxon>
        <taxon>Camponotus</taxon>
    </lineage>
</organism>
<evidence type="ECO:0000256" key="1">
    <source>
        <dbReference type="SAM" id="SignalP"/>
    </source>
</evidence>
<dbReference type="OMA" id="AHINERT"/>
<sequence length="235" mass="24461">MRCFAIAMLGLISLVSAKPALLPVPLTYATPLTPGISPGQVLDRLKDSAAAHFDERRTNLANEAEESIGPRERESSQVVNAPLGVDGRVVDTPEVAVAKAAHAAAHANEKINLANEAARSGSALDSSETRDKILTEEAISPDSKVLSTSKVARVNQKINLEAGDVLARLVEGSAVPLVLSNGVVAALVPVGLDGKPLDVSKTVVTHNDQSPVNDVRSLDALAIAGPGLAYGRLIY</sequence>
<evidence type="ECO:0000313" key="2">
    <source>
        <dbReference type="EMBL" id="EFN73850.1"/>
    </source>
</evidence>
<keyword evidence="3" id="KW-1185">Reference proteome</keyword>
<dbReference type="KEGG" id="cfo:105256723"/>
<feature type="chain" id="PRO_5003156780" evidence="1">
    <location>
        <begin position="18"/>
        <end position="235"/>
    </location>
</feature>
<gene>
    <name evidence="2" type="ORF">EAG_06492</name>
</gene>
<dbReference type="OrthoDB" id="7697492at2759"/>
<accession>E1ZYF1</accession>
<feature type="signal peptide" evidence="1">
    <location>
        <begin position="1"/>
        <end position="17"/>
    </location>
</feature>
<proteinExistence type="predicted"/>
<dbReference type="InParanoid" id="E1ZYF1"/>